<comment type="similarity">
    <text evidence="1">Belongs to the transglycosylase Slt family.</text>
</comment>
<sequence>MRLTKALFPVVVLSASLSANAALACCTEPDAPDADAAATASEREPEPMQAAAAWTEPPAQIWRSASAAEDEARSLAAREVGTPAAGGVQRLALSALAEHAARAMGAESARVLGLDAVAPAIAVGEVPRSVPPTASPGRRAVGLRPATLAPNPYDGLIEEAAIQHAVSADLVRAVVKVESNFQPHARSPKGAIGLMQVMPATGRRFGAVDLHDPRTNIQAGTRYLRWLLTRFGDDMTLALAAYNAGEGAVEKHGRQVPPYAETRDYVGKVLRHLSGSDVAPAASSVVSAGRADAPAGDTRAAATAGWPLGTAPVSPRAAPASPPPSVDKGQSGSGTLQTVATWMGALLTSAYRPRLSDTVVDASAGPVAEAAMRGATVRLVDAFSPGPR</sequence>
<accession>A0ABM8WJV0</accession>
<feature type="compositionally biased region" description="Low complexity" evidence="2">
    <location>
        <begin position="31"/>
        <end position="40"/>
    </location>
</feature>
<dbReference type="PROSITE" id="PS51257">
    <property type="entry name" value="PROKAR_LIPOPROTEIN"/>
    <property type="match status" value="1"/>
</dbReference>
<dbReference type="PROSITE" id="PS00922">
    <property type="entry name" value="TRANSGLYCOSYLASE"/>
    <property type="match status" value="1"/>
</dbReference>
<keyword evidence="6" id="KW-1185">Reference proteome</keyword>
<evidence type="ECO:0000313" key="6">
    <source>
        <dbReference type="Proteomes" id="UP000721236"/>
    </source>
</evidence>
<dbReference type="EMBL" id="CAJZAH010000001">
    <property type="protein sequence ID" value="CAG9167588.1"/>
    <property type="molecule type" value="Genomic_DNA"/>
</dbReference>
<dbReference type="EC" id="4.2.2.-" evidence="5"/>
<dbReference type="InterPro" id="IPR023346">
    <property type="entry name" value="Lysozyme-like_dom_sf"/>
</dbReference>
<gene>
    <name evidence="5" type="primary">mltF</name>
    <name evidence="5" type="ORF">LMG21510_00786</name>
</gene>
<dbReference type="Proteomes" id="UP000721236">
    <property type="component" value="Unassembled WGS sequence"/>
</dbReference>
<keyword evidence="3" id="KW-0732">Signal</keyword>
<organism evidence="5 6">
    <name type="scientific">Cupriavidus respiraculi</name>
    <dbReference type="NCBI Taxonomy" id="195930"/>
    <lineage>
        <taxon>Bacteria</taxon>
        <taxon>Pseudomonadati</taxon>
        <taxon>Pseudomonadota</taxon>
        <taxon>Betaproteobacteria</taxon>
        <taxon>Burkholderiales</taxon>
        <taxon>Burkholderiaceae</taxon>
        <taxon>Cupriavidus</taxon>
    </lineage>
</organism>
<evidence type="ECO:0000313" key="5">
    <source>
        <dbReference type="EMBL" id="CAG9167588.1"/>
    </source>
</evidence>
<dbReference type="PANTHER" id="PTHR37423">
    <property type="entry name" value="SOLUBLE LYTIC MUREIN TRANSGLYCOSYLASE-RELATED"/>
    <property type="match status" value="1"/>
</dbReference>
<dbReference type="InterPro" id="IPR000189">
    <property type="entry name" value="Transglyc_AS"/>
</dbReference>
<evidence type="ECO:0000256" key="2">
    <source>
        <dbReference type="SAM" id="MobiDB-lite"/>
    </source>
</evidence>
<dbReference type="SUPFAM" id="SSF53955">
    <property type="entry name" value="Lysozyme-like"/>
    <property type="match status" value="1"/>
</dbReference>
<evidence type="ECO:0000259" key="4">
    <source>
        <dbReference type="Pfam" id="PF01464"/>
    </source>
</evidence>
<dbReference type="Gene3D" id="1.10.530.10">
    <property type="match status" value="1"/>
</dbReference>
<feature type="domain" description="Transglycosylase SLT" evidence="4">
    <location>
        <begin position="156"/>
        <end position="256"/>
    </location>
</feature>
<name>A0ABM8WJV0_9BURK</name>
<evidence type="ECO:0000256" key="1">
    <source>
        <dbReference type="ARBA" id="ARBA00007734"/>
    </source>
</evidence>
<feature type="region of interest" description="Disordered" evidence="2">
    <location>
        <begin position="31"/>
        <end position="53"/>
    </location>
</feature>
<feature type="signal peptide" evidence="3">
    <location>
        <begin position="1"/>
        <end position="21"/>
    </location>
</feature>
<dbReference type="InterPro" id="IPR008258">
    <property type="entry name" value="Transglycosylase_SLT_dom_1"/>
</dbReference>
<dbReference type="CDD" id="cd16896">
    <property type="entry name" value="LT_Slt70-like"/>
    <property type="match status" value="1"/>
</dbReference>
<dbReference type="PANTHER" id="PTHR37423:SF2">
    <property type="entry name" value="MEMBRANE-BOUND LYTIC MUREIN TRANSGLYCOSYLASE C"/>
    <property type="match status" value="1"/>
</dbReference>
<dbReference type="GO" id="GO:0016829">
    <property type="term" value="F:lyase activity"/>
    <property type="evidence" value="ECO:0007669"/>
    <property type="project" value="UniProtKB-KW"/>
</dbReference>
<dbReference type="Pfam" id="PF01464">
    <property type="entry name" value="SLT"/>
    <property type="match status" value="1"/>
</dbReference>
<reference evidence="5 6" key="1">
    <citation type="submission" date="2021-08" db="EMBL/GenBank/DDBJ databases">
        <authorList>
            <person name="Peeters C."/>
        </authorList>
    </citation>
    <scope>NUCLEOTIDE SEQUENCE [LARGE SCALE GENOMIC DNA]</scope>
    <source>
        <strain evidence="5 6">LMG 21510</strain>
    </source>
</reference>
<dbReference type="RefSeq" id="WP_224039785.1">
    <property type="nucleotide sequence ID" value="NZ_CAJZAH010000001.1"/>
</dbReference>
<protein>
    <submittedName>
        <fullName evidence="5">Membrane-bound lytic murein transglycosylase F</fullName>
        <ecNumber evidence="5">4.2.2.-</ecNumber>
    </submittedName>
</protein>
<feature type="chain" id="PRO_5046845414" evidence="3">
    <location>
        <begin position="22"/>
        <end position="388"/>
    </location>
</feature>
<feature type="region of interest" description="Disordered" evidence="2">
    <location>
        <begin position="305"/>
        <end position="334"/>
    </location>
</feature>
<evidence type="ECO:0000256" key="3">
    <source>
        <dbReference type="SAM" id="SignalP"/>
    </source>
</evidence>
<proteinExistence type="inferred from homology"/>
<keyword evidence="5" id="KW-0456">Lyase</keyword>
<comment type="caution">
    <text evidence="5">The sequence shown here is derived from an EMBL/GenBank/DDBJ whole genome shotgun (WGS) entry which is preliminary data.</text>
</comment>